<evidence type="ECO:0000256" key="5">
    <source>
        <dbReference type="ARBA" id="ARBA00022777"/>
    </source>
</evidence>
<dbReference type="Gene3D" id="1.10.287.130">
    <property type="match status" value="1"/>
</dbReference>
<evidence type="ECO:0000313" key="11">
    <source>
        <dbReference type="EMBL" id="MEK8033023.1"/>
    </source>
</evidence>
<dbReference type="InterPro" id="IPR004358">
    <property type="entry name" value="Sig_transdc_His_kin-like_C"/>
</dbReference>
<reference evidence="11 12" key="1">
    <citation type="submission" date="2024-04" db="EMBL/GenBank/DDBJ databases">
        <title>Novel species of the genus Ideonella isolated from streams.</title>
        <authorList>
            <person name="Lu H."/>
        </authorList>
    </citation>
    <scope>NUCLEOTIDE SEQUENCE [LARGE SCALE GENOMIC DNA]</scope>
    <source>
        <strain evidence="11 12">DXS29W</strain>
    </source>
</reference>
<dbReference type="SMART" id="SM00387">
    <property type="entry name" value="HATPase_c"/>
    <property type="match status" value="1"/>
</dbReference>
<dbReference type="SUPFAM" id="SSF55874">
    <property type="entry name" value="ATPase domain of HSP90 chaperone/DNA topoisomerase II/histidine kinase"/>
    <property type="match status" value="1"/>
</dbReference>
<dbReference type="InterPro" id="IPR003661">
    <property type="entry name" value="HisK_dim/P_dom"/>
</dbReference>
<dbReference type="Pfam" id="PF02518">
    <property type="entry name" value="HATPase_c"/>
    <property type="match status" value="1"/>
</dbReference>
<dbReference type="PRINTS" id="PR00344">
    <property type="entry name" value="BCTRLSENSOR"/>
</dbReference>
<dbReference type="SMART" id="SM00448">
    <property type="entry name" value="REC"/>
    <property type="match status" value="1"/>
</dbReference>
<dbReference type="InterPro" id="IPR036890">
    <property type="entry name" value="HATPase_C_sf"/>
</dbReference>
<dbReference type="SMART" id="SM00388">
    <property type="entry name" value="HisKA"/>
    <property type="match status" value="1"/>
</dbReference>
<dbReference type="Gene3D" id="3.30.565.10">
    <property type="entry name" value="Histidine kinase-like ATPase, C-terminal domain"/>
    <property type="match status" value="1"/>
</dbReference>
<organism evidence="11 12">
    <name type="scientific">Ideonella lacteola</name>
    <dbReference type="NCBI Taxonomy" id="2984193"/>
    <lineage>
        <taxon>Bacteria</taxon>
        <taxon>Pseudomonadati</taxon>
        <taxon>Pseudomonadota</taxon>
        <taxon>Betaproteobacteria</taxon>
        <taxon>Burkholderiales</taxon>
        <taxon>Sphaerotilaceae</taxon>
        <taxon>Ideonella</taxon>
    </lineage>
</organism>
<evidence type="ECO:0000256" key="4">
    <source>
        <dbReference type="ARBA" id="ARBA00022679"/>
    </source>
</evidence>
<dbReference type="Gene3D" id="3.40.50.2300">
    <property type="match status" value="1"/>
</dbReference>
<dbReference type="InterPro" id="IPR005467">
    <property type="entry name" value="His_kinase_dom"/>
</dbReference>
<evidence type="ECO:0000259" key="10">
    <source>
        <dbReference type="PROSITE" id="PS50110"/>
    </source>
</evidence>
<evidence type="ECO:0000256" key="6">
    <source>
        <dbReference type="PROSITE-ProRule" id="PRU00169"/>
    </source>
</evidence>
<evidence type="ECO:0000313" key="12">
    <source>
        <dbReference type="Proteomes" id="UP001371218"/>
    </source>
</evidence>
<keyword evidence="4" id="KW-0808">Transferase</keyword>
<keyword evidence="11" id="KW-0547">Nucleotide-binding</keyword>
<dbReference type="RefSeq" id="WP_341427444.1">
    <property type="nucleotide sequence ID" value="NZ_JBBUTG010000013.1"/>
</dbReference>
<dbReference type="Pfam" id="PF00072">
    <property type="entry name" value="Response_reg"/>
    <property type="match status" value="1"/>
</dbReference>
<keyword evidence="5" id="KW-0418">Kinase</keyword>
<comment type="catalytic activity">
    <reaction evidence="1">
        <text>ATP + protein L-histidine = ADP + protein N-phospho-L-histidine.</text>
        <dbReference type="EC" id="2.7.13.3"/>
    </reaction>
</comment>
<dbReference type="InterPro" id="IPR001789">
    <property type="entry name" value="Sig_transdc_resp-reg_receiver"/>
</dbReference>
<accession>A0ABU9BST0</accession>
<keyword evidence="8" id="KW-0812">Transmembrane</keyword>
<feature type="region of interest" description="Disordered" evidence="7">
    <location>
        <begin position="95"/>
        <end position="121"/>
    </location>
</feature>
<evidence type="ECO:0000256" key="1">
    <source>
        <dbReference type="ARBA" id="ARBA00000085"/>
    </source>
</evidence>
<dbReference type="GO" id="GO:0005524">
    <property type="term" value="F:ATP binding"/>
    <property type="evidence" value="ECO:0007669"/>
    <property type="project" value="UniProtKB-KW"/>
</dbReference>
<comment type="caution">
    <text evidence="11">The sequence shown here is derived from an EMBL/GenBank/DDBJ whole genome shotgun (WGS) entry which is preliminary data.</text>
</comment>
<keyword evidence="8" id="KW-1133">Transmembrane helix</keyword>
<evidence type="ECO:0000259" key="9">
    <source>
        <dbReference type="PROSITE" id="PS50109"/>
    </source>
</evidence>
<feature type="transmembrane region" description="Helical" evidence="8">
    <location>
        <begin position="12"/>
        <end position="31"/>
    </location>
</feature>
<evidence type="ECO:0000256" key="2">
    <source>
        <dbReference type="ARBA" id="ARBA00012438"/>
    </source>
</evidence>
<dbReference type="PANTHER" id="PTHR43047:SF72">
    <property type="entry name" value="OSMOSENSING HISTIDINE PROTEIN KINASE SLN1"/>
    <property type="match status" value="1"/>
</dbReference>
<gene>
    <name evidence="11" type="ORF">AACH06_19545</name>
</gene>
<dbReference type="SUPFAM" id="SSF47384">
    <property type="entry name" value="Homodimeric domain of signal transducing histidine kinase"/>
    <property type="match status" value="1"/>
</dbReference>
<dbReference type="CDD" id="cd00082">
    <property type="entry name" value="HisKA"/>
    <property type="match status" value="1"/>
</dbReference>
<dbReference type="Pfam" id="PF00512">
    <property type="entry name" value="HisKA"/>
    <property type="match status" value="1"/>
</dbReference>
<dbReference type="InterPro" id="IPR011006">
    <property type="entry name" value="CheY-like_superfamily"/>
</dbReference>
<feature type="domain" description="Histidine kinase" evidence="9">
    <location>
        <begin position="246"/>
        <end position="465"/>
    </location>
</feature>
<dbReference type="CDD" id="cd00156">
    <property type="entry name" value="REC"/>
    <property type="match status" value="1"/>
</dbReference>
<keyword evidence="12" id="KW-1185">Reference proteome</keyword>
<dbReference type="InterPro" id="IPR036097">
    <property type="entry name" value="HisK_dim/P_sf"/>
</dbReference>
<name>A0ABU9BST0_9BURK</name>
<protein>
    <recommendedName>
        <fullName evidence="2">histidine kinase</fullName>
        <ecNumber evidence="2">2.7.13.3</ecNumber>
    </recommendedName>
</protein>
<feature type="domain" description="Response regulatory" evidence="10">
    <location>
        <begin position="487"/>
        <end position="604"/>
    </location>
</feature>
<evidence type="ECO:0000256" key="3">
    <source>
        <dbReference type="ARBA" id="ARBA00022553"/>
    </source>
</evidence>
<keyword evidence="11" id="KW-0067">ATP-binding</keyword>
<evidence type="ECO:0000256" key="7">
    <source>
        <dbReference type="SAM" id="MobiDB-lite"/>
    </source>
</evidence>
<dbReference type="Proteomes" id="UP001371218">
    <property type="component" value="Unassembled WGS sequence"/>
</dbReference>
<dbReference type="InterPro" id="IPR003594">
    <property type="entry name" value="HATPase_dom"/>
</dbReference>
<feature type="modified residue" description="4-aspartylphosphate" evidence="6">
    <location>
        <position position="537"/>
    </location>
</feature>
<feature type="transmembrane region" description="Helical" evidence="8">
    <location>
        <begin position="152"/>
        <end position="170"/>
    </location>
</feature>
<evidence type="ECO:0000256" key="8">
    <source>
        <dbReference type="SAM" id="Phobius"/>
    </source>
</evidence>
<dbReference type="PROSITE" id="PS50110">
    <property type="entry name" value="RESPONSE_REGULATORY"/>
    <property type="match status" value="1"/>
</dbReference>
<proteinExistence type="predicted"/>
<dbReference type="EC" id="2.7.13.3" evidence="2"/>
<keyword evidence="3 6" id="KW-0597">Phosphoprotein</keyword>
<dbReference type="PANTHER" id="PTHR43047">
    <property type="entry name" value="TWO-COMPONENT HISTIDINE PROTEIN KINASE"/>
    <property type="match status" value="1"/>
</dbReference>
<keyword evidence="8" id="KW-0472">Membrane</keyword>
<dbReference type="PROSITE" id="PS50109">
    <property type="entry name" value="HIS_KIN"/>
    <property type="match status" value="1"/>
</dbReference>
<sequence>MTGAPASPLVKRILLLVGGLGVAVSLVWGVIASEVDRSRSLQAATESAQSAIEASAEPIALAAWLLDQRLLAAHTRGLLENRAIVHARVVAPDGTTLAEAGSTPPGPTTQRRVALHSPDGKTPIGELQVTQSLRDIEAEVSRRSAWLFAGELVKVLLLMAVVLVVVHMLVTRRLTRLSQQLQAAPADGTPATITVPMNRITGRDELVLLAEVLDQHLRDREAVRRLARERDSAEAASQAKSDFLSRMSHELRTPLNGILGFAQAFRRHPAVAGNETLLRYARLMLRSGWHLKSLIDDVLDLSRIESGTARIALGPVDVGSTVDAAVAMLRTEAEARRVVVDSHVGHHRLPAAVADPLRLQQVLINLVSNAIKYNREGGQLQLDAGARDGRVWIRVSDTGLGMSPEQLAMLFQPFNRLGREDSGASGTGIGLVITQRLVEMMNGQIQVDSAAGVGSHFTVWLPASDVPAEPLATRPAKLGPAAGLRRTVLYVEDDPVNVEVMRALLQARPMITLEVAPDLASASMQIGLHTPDLVLLDMNLPDGEGLVLLQALREDPQHHDLPVVVVSADAMDASVGRAMQAGAQAYLSKPYNFDAALREVDKLLA</sequence>
<dbReference type="EMBL" id="JBBUTG010000013">
    <property type="protein sequence ID" value="MEK8033023.1"/>
    <property type="molecule type" value="Genomic_DNA"/>
</dbReference>
<dbReference type="SUPFAM" id="SSF52172">
    <property type="entry name" value="CheY-like"/>
    <property type="match status" value="1"/>
</dbReference>